<comment type="caution">
    <text evidence="3">The sequence shown here is derived from an EMBL/GenBank/DDBJ whole genome shotgun (WGS) entry which is preliminary data.</text>
</comment>
<evidence type="ECO:0000256" key="1">
    <source>
        <dbReference type="SAM" id="SignalP"/>
    </source>
</evidence>
<feature type="chain" id="PRO_5027077146" evidence="1">
    <location>
        <begin position="33"/>
        <end position="188"/>
    </location>
</feature>
<evidence type="ECO:0000259" key="2">
    <source>
        <dbReference type="Pfam" id="PF12867"/>
    </source>
</evidence>
<dbReference type="Proteomes" id="UP000473278">
    <property type="component" value="Unassembled WGS sequence"/>
</dbReference>
<proteinExistence type="predicted"/>
<feature type="signal peptide" evidence="1">
    <location>
        <begin position="1"/>
        <end position="32"/>
    </location>
</feature>
<name>A0A6M1SY44_9BACT</name>
<keyword evidence="1" id="KW-0732">Signal</keyword>
<reference evidence="3 4" key="1">
    <citation type="submission" date="2020-02" db="EMBL/GenBank/DDBJ databases">
        <title>Balneolaceae bacterium YR4-1, complete genome.</title>
        <authorList>
            <person name="Li Y."/>
            <person name="Wu S."/>
        </authorList>
    </citation>
    <scope>NUCLEOTIDE SEQUENCE [LARGE SCALE GENOMIC DNA]</scope>
    <source>
        <strain evidence="3 4">YR4-1</strain>
    </source>
</reference>
<evidence type="ECO:0000313" key="3">
    <source>
        <dbReference type="EMBL" id="NGP77992.1"/>
    </source>
</evidence>
<protein>
    <submittedName>
        <fullName evidence="3">DinB family protein</fullName>
    </submittedName>
</protein>
<dbReference type="AlphaFoldDB" id="A0A6M1SY44"/>
<gene>
    <name evidence="3" type="ORF">G3570_15185</name>
</gene>
<dbReference type="Pfam" id="PF12867">
    <property type="entry name" value="DinB_2"/>
    <property type="match status" value="1"/>
</dbReference>
<feature type="domain" description="DinB-like" evidence="2">
    <location>
        <begin position="50"/>
        <end position="173"/>
    </location>
</feature>
<dbReference type="RefSeq" id="WP_165143683.1">
    <property type="nucleotide sequence ID" value="NZ_JAALLT010000004.1"/>
</dbReference>
<dbReference type="InterPro" id="IPR024775">
    <property type="entry name" value="DinB-like"/>
</dbReference>
<dbReference type="InterPro" id="IPR034660">
    <property type="entry name" value="DinB/YfiT-like"/>
</dbReference>
<accession>A0A6M1SY44</accession>
<sequence>MKKVNHTSAGISRAVLLSLLLLLAYSFNGVQAQDTSTEDVVTDFLNVYQTTTGKMVQLAGAIPMDTYDWRPAEGIRSVREAILHVASGNYYFGSMLGFESPEGVDPRTLEQSGMNKDEAIATLEESVAYVKSGIQNMSAADFETKIDFFGNEVTKRQAVFVLGDHAAEHLGQLIAYARSNAVAPPWSQ</sequence>
<dbReference type="SUPFAM" id="SSF109854">
    <property type="entry name" value="DinB/YfiT-like putative metalloenzymes"/>
    <property type="match status" value="1"/>
</dbReference>
<dbReference type="EMBL" id="JAALLT010000004">
    <property type="protein sequence ID" value="NGP77992.1"/>
    <property type="molecule type" value="Genomic_DNA"/>
</dbReference>
<keyword evidence="4" id="KW-1185">Reference proteome</keyword>
<organism evidence="3 4">
    <name type="scientific">Halalkalibaculum roseum</name>
    <dbReference type="NCBI Taxonomy" id="2709311"/>
    <lineage>
        <taxon>Bacteria</taxon>
        <taxon>Pseudomonadati</taxon>
        <taxon>Balneolota</taxon>
        <taxon>Balneolia</taxon>
        <taxon>Balneolales</taxon>
        <taxon>Balneolaceae</taxon>
        <taxon>Halalkalibaculum</taxon>
    </lineage>
</organism>
<evidence type="ECO:0000313" key="4">
    <source>
        <dbReference type="Proteomes" id="UP000473278"/>
    </source>
</evidence>
<dbReference type="Gene3D" id="1.20.120.450">
    <property type="entry name" value="dinb family like domain"/>
    <property type="match status" value="1"/>
</dbReference>